<evidence type="ECO:0000313" key="1">
    <source>
        <dbReference type="EMBL" id="KUG28943.1"/>
    </source>
</evidence>
<gene>
    <name evidence="1" type="ORF">ASZ90_001180</name>
</gene>
<sequence>MHISVKCFATLAKHTPAGADRYEVADGATVADVVAALGIAPGEVKIVFVDGVAVAMDAVVRDGCRVGIFPAVGGG</sequence>
<protein>
    <submittedName>
        <fullName evidence="1">Uncharacterized protein</fullName>
    </submittedName>
</protein>
<comment type="caution">
    <text evidence="1">The sequence shown here is derived from an EMBL/GenBank/DDBJ whole genome shotgun (WGS) entry which is preliminary data.</text>
</comment>
<dbReference type="InterPro" id="IPR016155">
    <property type="entry name" value="Mopterin_synth/thiamin_S_b"/>
</dbReference>
<dbReference type="SUPFAM" id="SSF54285">
    <property type="entry name" value="MoaD/ThiS"/>
    <property type="match status" value="1"/>
</dbReference>
<organism evidence="1">
    <name type="scientific">hydrocarbon metagenome</name>
    <dbReference type="NCBI Taxonomy" id="938273"/>
    <lineage>
        <taxon>unclassified sequences</taxon>
        <taxon>metagenomes</taxon>
        <taxon>ecological metagenomes</taxon>
    </lineage>
</organism>
<dbReference type="InterPro" id="IPR003749">
    <property type="entry name" value="ThiS/MoaD-like"/>
</dbReference>
<proteinExistence type="predicted"/>
<dbReference type="Pfam" id="PF02597">
    <property type="entry name" value="ThiS"/>
    <property type="match status" value="1"/>
</dbReference>
<dbReference type="EMBL" id="LNQE01000151">
    <property type="protein sequence ID" value="KUG28943.1"/>
    <property type="molecule type" value="Genomic_DNA"/>
</dbReference>
<dbReference type="Gene3D" id="3.10.20.30">
    <property type="match status" value="1"/>
</dbReference>
<reference evidence="1" key="1">
    <citation type="journal article" date="2015" name="Proc. Natl. Acad. Sci. U.S.A.">
        <title>Networks of energetic and metabolic interactions define dynamics in microbial communities.</title>
        <authorList>
            <person name="Embree M."/>
            <person name="Liu J.K."/>
            <person name="Al-Bassam M.M."/>
            <person name="Zengler K."/>
        </authorList>
    </citation>
    <scope>NUCLEOTIDE SEQUENCE</scope>
</reference>
<name>A0A0W8G723_9ZZZZ</name>
<dbReference type="CDD" id="cd17040">
    <property type="entry name" value="Ubl_MoaD_like"/>
    <property type="match status" value="1"/>
</dbReference>
<dbReference type="AlphaFoldDB" id="A0A0W8G723"/>
<accession>A0A0W8G723</accession>
<dbReference type="InterPro" id="IPR012675">
    <property type="entry name" value="Beta-grasp_dom_sf"/>
</dbReference>